<dbReference type="InterPro" id="IPR051532">
    <property type="entry name" value="Ester_Hydrolysis_Enzymes"/>
</dbReference>
<sequence>MKYLWVLLLSFVVMACGDKPQKYDRLSSGATVLAFGDSVTFGYGVAPQDSYPTVLANLSRWNVINAGINGERADQAKLRIDNALAEHNPKLVIIELGGNDFLQRRNANAVKEDLRAIIQSVKAHGSIPVLVAVPSLSAMAALTGKPSDADLYKELAKEEKINLISNIFSDILGQENLKNDQIHPNQAGYKMLAEGIYQALNQMGL</sequence>
<reference evidence="4" key="1">
    <citation type="journal article" date="2019" name="Int. J. Syst. Evol. Microbiol.">
        <title>The Global Catalogue of Microorganisms (GCM) 10K type strain sequencing project: providing services to taxonomists for standard genome sequencing and annotation.</title>
        <authorList>
            <consortium name="The Broad Institute Genomics Platform"/>
            <consortium name="The Broad Institute Genome Sequencing Center for Infectious Disease"/>
            <person name="Wu L."/>
            <person name="Ma J."/>
        </authorList>
    </citation>
    <scope>NUCLEOTIDE SEQUENCE [LARGE SCALE GENOMIC DNA]</scope>
    <source>
        <strain evidence="4">JCM 18424</strain>
    </source>
</reference>
<name>A0ABP9MPV8_9GAMM</name>
<dbReference type="SUPFAM" id="SSF52266">
    <property type="entry name" value="SGNH hydrolase"/>
    <property type="match status" value="1"/>
</dbReference>
<feature type="signal peptide" evidence="1">
    <location>
        <begin position="1"/>
        <end position="15"/>
    </location>
</feature>
<dbReference type="Gene3D" id="3.40.50.1110">
    <property type="entry name" value="SGNH hydrolase"/>
    <property type="match status" value="1"/>
</dbReference>
<dbReference type="Pfam" id="PF13472">
    <property type="entry name" value="Lipase_GDSL_2"/>
    <property type="match status" value="1"/>
</dbReference>
<accession>A0ABP9MPV8</accession>
<evidence type="ECO:0000259" key="2">
    <source>
        <dbReference type="Pfam" id="PF13472"/>
    </source>
</evidence>
<proteinExistence type="predicted"/>
<dbReference type="Proteomes" id="UP001500631">
    <property type="component" value="Unassembled WGS sequence"/>
</dbReference>
<keyword evidence="1" id="KW-0732">Signal</keyword>
<feature type="domain" description="SGNH hydrolase-type esterase" evidence="2">
    <location>
        <begin position="34"/>
        <end position="190"/>
    </location>
</feature>
<dbReference type="InterPro" id="IPR036514">
    <property type="entry name" value="SGNH_hydro_sf"/>
</dbReference>
<gene>
    <name evidence="3" type="ORF">GCM10023338_09590</name>
</gene>
<evidence type="ECO:0000313" key="4">
    <source>
        <dbReference type="Proteomes" id="UP001500631"/>
    </source>
</evidence>
<comment type="caution">
    <text evidence="3">The sequence shown here is derived from an EMBL/GenBank/DDBJ whole genome shotgun (WGS) entry which is preliminary data.</text>
</comment>
<evidence type="ECO:0000313" key="3">
    <source>
        <dbReference type="EMBL" id="GAA5097833.1"/>
    </source>
</evidence>
<evidence type="ECO:0000256" key="1">
    <source>
        <dbReference type="SAM" id="SignalP"/>
    </source>
</evidence>
<keyword evidence="4" id="KW-1185">Reference proteome</keyword>
<dbReference type="PANTHER" id="PTHR30383:SF5">
    <property type="entry name" value="SGNH HYDROLASE-TYPE ESTERASE DOMAIN-CONTAINING PROTEIN"/>
    <property type="match status" value="1"/>
</dbReference>
<protein>
    <submittedName>
        <fullName evidence="3">Arylesterase</fullName>
    </submittedName>
</protein>
<feature type="chain" id="PRO_5045432643" evidence="1">
    <location>
        <begin position="16"/>
        <end position="205"/>
    </location>
</feature>
<dbReference type="InterPro" id="IPR013830">
    <property type="entry name" value="SGNH_hydro"/>
</dbReference>
<dbReference type="EMBL" id="BAABKE010000003">
    <property type="protein sequence ID" value="GAA5097833.1"/>
    <property type="molecule type" value="Genomic_DNA"/>
</dbReference>
<organism evidence="3 4">
    <name type="scientific">Wohlfahrtiimonas larvae</name>
    <dbReference type="NCBI Taxonomy" id="1157986"/>
    <lineage>
        <taxon>Bacteria</taxon>
        <taxon>Pseudomonadati</taxon>
        <taxon>Pseudomonadota</taxon>
        <taxon>Gammaproteobacteria</taxon>
        <taxon>Cardiobacteriales</taxon>
        <taxon>Ignatzschineriaceae</taxon>
        <taxon>Wohlfahrtiimonas</taxon>
    </lineage>
</organism>
<dbReference type="PROSITE" id="PS51257">
    <property type="entry name" value="PROKAR_LIPOPROTEIN"/>
    <property type="match status" value="1"/>
</dbReference>
<dbReference type="RefSeq" id="WP_077925228.1">
    <property type="nucleotide sequence ID" value="NZ_BAABKE010000003.1"/>
</dbReference>
<dbReference type="PANTHER" id="PTHR30383">
    <property type="entry name" value="THIOESTERASE 1/PROTEASE 1/LYSOPHOSPHOLIPASE L1"/>
    <property type="match status" value="1"/>
</dbReference>